<organism evidence="2 3">
    <name type="scientific">Paraburkholderia monticola</name>
    <dbReference type="NCBI Taxonomy" id="1399968"/>
    <lineage>
        <taxon>Bacteria</taxon>
        <taxon>Pseudomonadati</taxon>
        <taxon>Pseudomonadota</taxon>
        <taxon>Betaproteobacteria</taxon>
        <taxon>Burkholderiales</taxon>
        <taxon>Burkholderiaceae</taxon>
        <taxon>Paraburkholderia</taxon>
    </lineage>
</organism>
<gene>
    <name evidence="2" type="ORF">CI15_25905</name>
</gene>
<keyword evidence="3" id="KW-1185">Reference proteome</keyword>
<proteinExistence type="predicted"/>
<accession>A0A149PFZ4</accession>
<name>A0A149PFZ4_9BURK</name>
<dbReference type="EMBL" id="LRBG01000037">
    <property type="protein sequence ID" value="KXU83953.1"/>
    <property type="molecule type" value="Genomic_DNA"/>
</dbReference>
<evidence type="ECO:0000313" key="3">
    <source>
        <dbReference type="Proteomes" id="UP000075613"/>
    </source>
</evidence>
<dbReference type="InterPro" id="IPR024311">
    <property type="entry name" value="Lipocalin-like"/>
</dbReference>
<dbReference type="Pfam" id="PF13924">
    <property type="entry name" value="Lipocalin_5"/>
    <property type="match status" value="1"/>
</dbReference>
<evidence type="ECO:0000259" key="1">
    <source>
        <dbReference type="Pfam" id="PF13924"/>
    </source>
</evidence>
<dbReference type="Proteomes" id="UP000075613">
    <property type="component" value="Unassembled WGS sequence"/>
</dbReference>
<reference evidence="2 3" key="1">
    <citation type="journal article" date="2015" name="Int. J. Syst. Evol. Microbiol.">
        <title>Burkholderia monticola sp. nov., isolated from mountain soil.</title>
        <authorList>
            <person name="Baek I."/>
            <person name="Seo B."/>
            <person name="Lee I."/>
            <person name="Yi H."/>
            <person name="Chun J."/>
        </authorList>
    </citation>
    <scope>NUCLEOTIDE SEQUENCE [LARGE SCALE GENOMIC DNA]</scope>
    <source>
        <strain evidence="2 3">JC2948</strain>
    </source>
</reference>
<sequence length="155" mass="17126">MAQDRPNDSTALLGTWKLQSFTTEDLANGEKTDLFGAHPDGYLSYGADGRMQAILLKEGRKAPTGVVPTDAERIELYSGLSAYAGTYSIDGDLVSHHVDASWNESWTGTVQVRQFRIDGPYLYIRTLPDRNPVTGKHSTSVLVWVKVRPEEKAGR</sequence>
<feature type="domain" description="Lipocalin-like" evidence="1">
    <location>
        <begin position="14"/>
        <end position="146"/>
    </location>
</feature>
<dbReference type="AlphaFoldDB" id="A0A149PFZ4"/>
<protein>
    <recommendedName>
        <fullName evidence="1">Lipocalin-like domain-containing protein</fullName>
    </recommendedName>
</protein>
<dbReference type="OrthoDB" id="118834at2"/>
<evidence type="ECO:0000313" key="2">
    <source>
        <dbReference type="EMBL" id="KXU83953.1"/>
    </source>
</evidence>
<comment type="caution">
    <text evidence="2">The sequence shown here is derived from an EMBL/GenBank/DDBJ whole genome shotgun (WGS) entry which is preliminary data.</text>
</comment>
<dbReference type="RefSeq" id="WP_062133155.1">
    <property type="nucleotide sequence ID" value="NZ_LRBG01000037.1"/>
</dbReference>